<proteinExistence type="predicted"/>
<dbReference type="Proteomes" id="UP000887458">
    <property type="component" value="Unassembled WGS sequence"/>
</dbReference>
<comment type="caution">
    <text evidence="1">The sequence shown here is derived from an EMBL/GenBank/DDBJ whole genome shotgun (WGS) entry which is preliminary data.</text>
</comment>
<keyword evidence="2" id="KW-1185">Reference proteome</keyword>
<sequence length="98" mass="10557">MNRPKPGNVIMMGIIAPNNVNMRVKNMNANGDTVGGHSAGSPTSAPYSTPIKIAVVTCDKSHCDLPQLNPAFEDQYALLLRSIVVLVPGHVHPMQLQR</sequence>
<reference evidence="1 2" key="2">
    <citation type="journal article" date="2022" name="Mol. Biol. Evol.">
        <title>Comparative Genomics Reveals Insights into the Divergent Evolution of Astigmatic Mites and Household Pest Adaptations.</title>
        <authorList>
            <person name="Xiong Q."/>
            <person name="Wan A.T."/>
            <person name="Liu X."/>
            <person name="Fung C.S."/>
            <person name="Xiao X."/>
            <person name="Malainual N."/>
            <person name="Hou J."/>
            <person name="Wang L."/>
            <person name="Wang M."/>
            <person name="Yang K.Y."/>
            <person name="Cui Y."/>
            <person name="Leung E.L."/>
            <person name="Nong W."/>
            <person name="Shin S.K."/>
            <person name="Au S.W."/>
            <person name="Jeong K.Y."/>
            <person name="Chew F.T."/>
            <person name="Hui J.H."/>
            <person name="Leung T.F."/>
            <person name="Tungtrongchitr A."/>
            <person name="Zhong N."/>
            <person name="Liu Z."/>
            <person name="Tsui S.K."/>
        </authorList>
    </citation>
    <scope>NUCLEOTIDE SEQUENCE [LARGE SCALE GENOMIC DNA]</scope>
    <source>
        <strain evidence="1">Derp</strain>
    </source>
</reference>
<evidence type="ECO:0000313" key="2">
    <source>
        <dbReference type="Proteomes" id="UP000887458"/>
    </source>
</evidence>
<protein>
    <submittedName>
        <fullName evidence="1">Uncharacterized protein</fullName>
    </submittedName>
</protein>
<name>A0ABQ8J922_DERPT</name>
<reference evidence="1 2" key="1">
    <citation type="journal article" date="2018" name="J. Allergy Clin. Immunol.">
        <title>High-quality assembly of Dermatophagoides pteronyssinus genome and transcriptome reveals a wide range of novel allergens.</title>
        <authorList>
            <person name="Liu X.Y."/>
            <person name="Yang K.Y."/>
            <person name="Wang M.Q."/>
            <person name="Kwok J.S."/>
            <person name="Zeng X."/>
            <person name="Yang Z."/>
            <person name="Xiao X.J."/>
            <person name="Lau C.P."/>
            <person name="Li Y."/>
            <person name="Huang Z.M."/>
            <person name="Ba J.G."/>
            <person name="Yim A.K."/>
            <person name="Ouyang C.Y."/>
            <person name="Ngai S.M."/>
            <person name="Chan T.F."/>
            <person name="Leung E.L."/>
            <person name="Liu L."/>
            <person name="Liu Z.G."/>
            <person name="Tsui S.K."/>
        </authorList>
    </citation>
    <scope>NUCLEOTIDE SEQUENCE [LARGE SCALE GENOMIC DNA]</scope>
    <source>
        <strain evidence="1">Derp</strain>
    </source>
</reference>
<accession>A0ABQ8J922</accession>
<dbReference type="EMBL" id="NJHN03000061">
    <property type="protein sequence ID" value="KAH9419068.1"/>
    <property type="molecule type" value="Genomic_DNA"/>
</dbReference>
<gene>
    <name evidence="1" type="ORF">DERP_011163</name>
</gene>
<evidence type="ECO:0000313" key="1">
    <source>
        <dbReference type="EMBL" id="KAH9419068.1"/>
    </source>
</evidence>
<organism evidence="1 2">
    <name type="scientific">Dermatophagoides pteronyssinus</name>
    <name type="common">European house dust mite</name>
    <dbReference type="NCBI Taxonomy" id="6956"/>
    <lineage>
        <taxon>Eukaryota</taxon>
        <taxon>Metazoa</taxon>
        <taxon>Ecdysozoa</taxon>
        <taxon>Arthropoda</taxon>
        <taxon>Chelicerata</taxon>
        <taxon>Arachnida</taxon>
        <taxon>Acari</taxon>
        <taxon>Acariformes</taxon>
        <taxon>Sarcoptiformes</taxon>
        <taxon>Astigmata</taxon>
        <taxon>Psoroptidia</taxon>
        <taxon>Analgoidea</taxon>
        <taxon>Pyroglyphidae</taxon>
        <taxon>Dermatophagoidinae</taxon>
        <taxon>Dermatophagoides</taxon>
    </lineage>
</organism>